<dbReference type="SUPFAM" id="SSF55729">
    <property type="entry name" value="Acyl-CoA N-acyltransferases (Nat)"/>
    <property type="match status" value="1"/>
</dbReference>
<dbReference type="STRING" id="282199.GCA_001049735_00163"/>
<dbReference type="PANTHER" id="PTHR10545:SF42">
    <property type="entry name" value="ACETYLTRANSFERASE"/>
    <property type="match status" value="1"/>
</dbReference>
<evidence type="ECO:0000259" key="3">
    <source>
        <dbReference type="PROSITE" id="PS51186"/>
    </source>
</evidence>
<keyword evidence="5" id="KW-1185">Reference proteome</keyword>
<evidence type="ECO:0000313" key="5">
    <source>
        <dbReference type="Proteomes" id="UP000048949"/>
    </source>
</evidence>
<dbReference type="Pfam" id="PF00583">
    <property type="entry name" value="Acetyltransf_1"/>
    <property type="match status" value="1"/>
</dbReference>
<dbReference type="CDD" id="cd04301">
    <property type="entry name" value="NAT_SF"/>
    <property type="match status" value="1"/>
</dbReference>
<name>A0A0U1NHC2_9RHOB</name>
<dbReference type="PANTHER" id="PTHR10545">
    <property type="entry name" value="DIAMINE N-ACETYLTRANSFERASE"/>
    <property type="match status" value="1"/>
</dbReference>
<dbReference type="OrthoDB" id="9805924at2"/>
<dbReference type="InterPro" id="IPR000182">
    <property type="entry name" value="GNAT_dom"/>
</dbReference>
<dbReference type="Proteomes" id="UP000048949">
    <property type="component" value="Unassembled WGS sequence"/>
</dbReference>
<proteinExistence type="predicted"/>
<keyword evidence="2" id="KW-0012">Acyltransferase</keyword>
<evidence type="ECO:0000256" key="1">
    <source>
        <dbReference type="ARBA" id="ARBA00022679"/>
    </source>
</evidence>
<evidence type="ECO:0000313" key="4">
    <source>
        <dbReference type="EMBL" id="CRK74138.1"/>
    </source>
</evidence>
<accession>A0A0U1NHC2</accession>
<dbReference type="RefSeq" id="WP_048597438.1">
    <property type="nucleotide sequence ID" value="NZ_CBFHGK010000003.1"/>
</dbReference>
<dbReference type="Gene3D" id="3.40.630.30">
    <property type="match status" value="1"/>
</dbReference>
<dbReference type="InterPro" id="IPR016181">
    <property type="entry name" value="Acyl_CoA_acyltransferase"/>
</dbReference>
<dbReference type="AlphaFoldDB" id="A0A0U1NHC2"/>
<dbReference type="GO" id="GO:0008080">
    <property type="term" value="F:N-acetyltransferase activity"/>
    <property type="evidence" value="ECO:0007669"/>
    <property type="project" value="TreeGrafter"/>
</dbReference>
<dbReference type="PROSITE" id="PS51186">
    <property type="entry name" value="GNAT"/>
    <property type="match status" value="1"/>
</dbReference>
<gene>
    <name evidence="4" type="ORF">NIG5292_00163</name>
</gene>
<feature type="domain" description="N-acetyltransferase" evidence="3">
    <location>
        <begin position="7"/>
        <end position="152"/>
    </location>
</feature>
<protein>
    <submittedName>
        <fullName evidence="4">Acetyltransferase (GNAT) family protein</fullName>
    </submittedName>
</protein>
<evidence type="ECO:0000256" key="2">
    <source>
        <dbReference type="ARBA" id="ARBA00023315"/>
    </source>
</evidence>
<organism evidence="4 5">
    <name type="scientific">Nereida ignava</name>
    <dbReference type="NCBI Taxonomy" id="282199"/>
    <lineage>
        <taxon>Bacteria</taxon>
        <taxon>Pseudomonadati</taxon>
        <taxon>Pseudomonadota</taxon>
        <taxon>Alphaproteobacteria</taxon>
        <taxon>Rhodobacterales</taxon>
        <taxon>Roseobacteraceae</taxon>
        <taxon>Nereida</taxon>
    </lineage>
</organism>
<reference evidence="4 5" key="1">
    <citation type="submission" date="2015-04" db="EMBL/GenBank/DDBJ databases">
        <authorList>
            <person name="Syromyatnikov M.Y."/>
            <person name="Popov V.N."/>
        </authorList>
    </citation>
    <scope>NUCLEOTIDE SEQUENCE [LARGE SCALE GENOMIC DNA]</scope>
    <source>
        <strain evidence="4 5">CECT 5292</strain>
    </source>
</reference>
<sequence length="152" mass="16740">MGSNAKITVRLARDADFTAWNGLYAGYADFYGVPQTQAMRDRVWSWCHDPSKSTECYVAETTEGQLVGLAHMRAFERPLAASIGGFLDDLYVNEAARGSGAGRALITHLQSVCDQRGWGVLRWITAPSNAAARALYDSLATKTEWLTYDLDV</sequence>
<keyword evidence="1 4" id="KW-0808">Transferase</keyword>
<dbReference type="EMBL" id="CVQV01000002">
    <property type="protein sequence ID" value="CRK74138.1"/>
    <property type="molecule type" value="Genomic_DNA"/>
</dbReference>
<dbReference type="InterPro" id="IPR051016">
    <property type="entry name" value="Diverse_Substrate_AcTransf"/>
</dbReference>